<evidence type="ECO:0000256" key="1">
    <source>
        <dbReference type="SAM" id="MobiDB-lite"/>
    </source>
</evidence>
<name>A0ABT6HM87_9ACTN</name>
<accession>A0ABT6HM87</accession>
<evidence type="ECO:0000313" key="2">
    <source>
        <dbReference type="EMBL" id="MDH2389402.1"/>
    </source>
</evidence>
<keyword evidence="3" id="KW-1185">Reference proteome</keyword>
<sequence>MAPTPEKFYRWRVQLDCGCVEEVLTYGKEKLPVEQQWHDLVHKVRLPAGQVLCFHDDSPPEPYRKIVEWGERKEVSFPADPVEPPDWMDAKAWALIRHEEPRTSAFWTVTLSCGHATEVMAPDLEWKPADGPQRASKMSLRRMKAAYEELWASDPDAQAESEREHTRRMLADGWPCPSPENLCRTCTWARWIVAYQRIGWLVPRQPEPKRPKPPSRTGLQRRLRQAEAEAEKLRKQLAQLGGEDASEAGS</sequence>
<dbReference type="Proteomes" id="UP001223144">
    <property type="component" value="Unassembled WGS sequence"/>
</dbReference>
<gene>
    <name evidence="2" type="ORF">QCN29_11475</name>
</gene>
<protein>
    <submittedName>
        <fullName evidence="2">Uncharacterized protein</fullName>
    </submittedName>
</protein>
<feature type="region of interest" description="Disordered" evidence="1">
    <location>
        <begin position="204"/>
        <end position="231"/>
    </location>
</feature>
<organism evidence="2 3">
    <name type="scientific">Streptomyces chengmaiensis</name>
    <dbReference type="NCBI Taxonomy" id="3040919"/>
    <lineage>
        <taxon>Bacteria</taxon>
        <taxon>Bacillati</taxon>
        <taxon>Actinomycetota</taxon>
        <taxon>Actinomycetes</taxon>
        <taxon>Kitasatosporales</taxon>
        <taxon>Streptomycetaceae</taxon>
        <taxon>Streptomyces</taxon>
    </lineage>
</organism>
<proteinExistence type="predicted"/>
<dbReference type="EMBL" id="JARWBG010000010">
    <property type="protein sequence ID" value="MDH2389402.1"/>
    <property type="molecule type" value="Genomic_DNA"/>
</dbReference>
<comment type="caution">
    <text evidence="2">The sequence shown here is derived from an EMBL/GenBank/DDBJ whole genome shotgun (WGS) entry which is preliminary data.</text>
</comment>
<dbReference type="RefSeq" id="WP_279927748.1">
    <property type="nucleotide sequence ID" value="NZ_JARWBG010000010.1"/>
</dbReference>
<evidence type="ECO:0000313" key="3">
    <source>
        <dbReference type="Proteomes" id="UP001223144"/>
    </source>
</evidence>
<reference evidence="2 3" key="1">
    <citation type="submission" date="2023-04" db="EMBL/GenBank/DDBJ databases">
        <title>Streptomyces chengmaiensis sp. nov. isolated from the stem of mangrove plant in Hainan.</title>
        <authorList>
            <person name="Huang X."/>
            <person name="Zhou S."/>
            <person name="Chu X."/>
            <person name="Xie Y."/>
            <person name="Lin Y."/>
        </authorList>
    </citation>
    <scope>NUCLEOTIDE SEQUENCE [LARGE SCALE GENOMIC DNA]</scope>
    <source>
        <strain evidence="2 3">HNM0663</strain>
    </source>
</reference>